<dbReference type="Proteomes" id="UP000824755">
    <property type="component" value="Chromosome"/>
</dbReference>
<name>A0ABX8WQK0_9GAMM</name>
<keyword evidence="1" id="KW-0732">Signal</keyword>
<dbReference type="Gene3D" id="1.20.1270.180">
    <property type="match status" value="1"/>
</dbReference>
<sequence>MKHLIVLALLLGSGAATAASFNCKKAATLVEKEICANPTLGRLDDALKKNYDGALATNIGEEARREIKSSQRLWLKKRDTCKTAACIEAMYRQRIDALCDYPAISGVNWGCAVTSDEIH</sequence>
<reference evidence="3 4" key="1">
    <citation type="submission" date="2021-08" db="EMBL/GenBank/DDBJ databases">
        <title>Lysobacter sp. strain CJ11 Genome sequencing and assembly.</title>
        <authorList>
            <person name="Kim I."/>
        </authorList>
    </citation>
    <scope>NUCLEOTIDE SEQUENCE [LARGE SCALE GENOMIC DNA]</scope>
    <source>
        <strain evidence="3 4">CJ11</strain>
    </source>
</reference>
<evidence type="ECO:0000259" key="2">
    <source>
        <dbReference type="Pfam" id="PF07007"/>
    </source>
</evidence>
<proteinExistence type="predicted"/>
<dbReference type="InterPro" id="IPR009739">
    <property type="entry name" value="LprI-like_N"/>
</dbReference>
<evidence type="ECO:0000313" key="4">
    <source>
        <dbReference type="Proteomes" id="UP000824755"/>
    </source>
</evidence>
<organism evidence="3 4">
    <name type="scientific">Lysobacter soyae</name>
    <dbReference type="NCBI Taxonomy" id="2764185"/>
    <lineage>
        <taxon>Bacteria</taxon>
        <taxon>Pseudomonadati</taxon>
        <taxon>Pseudomonadota</taxon>
        <taxon>Gammaproteobacteria</taxon>
        <taxon>Lysobacterales</taxon>
        <taxon>Lysobacteraceae</taxon>
        <taxon>Lysobacter</taxon>
    </lineage>
</organism>
<dbReference type="InterPro" id="IPR052755">
    <property type="entry name" value="Lysozyme_Inhibitor_LprI"/>
</dbReference>
<evidence type="ECO:0000256" key="1">
    <source>
        <dbReference type="SAM" id="SignalP"/>
    </source>
</evidence>
<protein>
    <submittedName>
        <fullName evidence="3">Lysozyme inhibitor LprI family protein</fullName>
    </submittedName>
</protein>
<dbReference type="RefSeq" id="WP_220379934.1">
    <property type="nucleotide sequence ID" value="NZ_CP080544.1"/>
</dbReference>
<feature type="signal peptide" evidence="1">
    <location>
        <begin position="1"/>
        <end position="18"/>
    </location>
</feature>
<accession>A0ABX8WQK0</accession>
<evidence type="ECO:0000313" key="3">
    <source>
        <dbReference type="EMBL" id="QYR53116.1"/>
    </source>
</evidence>
<dbReference type="Pfam" id="PF07007">
    <property type="entry name" value="LprI"/>
    <property type="match status" value="1"/>
</dbReference>
<feature type="chain" id="PRO_5047427992" evidence="1">
    <location>
        <begin position="19"/>
        <end position="119"/>
    </location>
</feature>
<dbReference type="PANTHER" id="PTHR37549">
    <property type="entry name" value="LIPOPROTEIN LPRI"/>
    <property type="match status" value="1"/>
</dbReference>
<feature type="domain" description="Lysozyme inhibitor LprI-like N-terminal" evidence="2">
    <location>
        <begin position="23"/>
        <end position="98"/>
    </location>
</feature>
<gene>
    <name evidence="3" type="ORF">H8L67_00915</name>
</gene>
<keyword evidence="4" id="KW-1185">Reference proteome</keyword>
<dbReference type="PANTHER" id="PTHR37549:SF1">
    <property type="entry name" value="LIPOPROTEIN LPRI"/>
    <property type="match status" value="1"/>
</dbReference>
<dbReference type="EMBL" id="CP080544">
    <property type="protein sequence ID" value="QYR53116.1"/>
    <property type="molecule type" value="Genomic_DNA"/>
</dbReference>